<name>A0A8S5Q8E4_9CAUD</name>
<dbReference type="EMBL" id="BK015609">
    <property type="protein sequence ID" value="DAE15670.1"/>
    <property type="molecule type" value="Genomic_DNA"/>
</dbReference>
<protein>
    <recommendedName>
        <fullName evidence="2">Lipoprotein</fullName>
    </recommendedName>
</protein>
<organism evidence="1">
    <name type="scientific">Siphoviridae sp. ct2ZW1</name>
    <dbReference type="NCBI Taxonomy" id="2825316"/>
    <lineage>
        <taxon>Viruses</taxon>
        <taxon>Duplodnaviria</taxon>
        <taxon>Heunggongvirae</taxon>
        <taxon>Uroviricota</taxon>
        <taxon>Caudoviricetes</taxon>
    </lineage>
</organism>
<reference evidence="1" key="1">
    <citation type="journal article" date="2021" name="Proc. Natl. Acad. Sci. U.S.A.">
        <title>A Catalog of Tens of Thousands of Viruses from Human Metagenomes Reveals Hidden Associations with Chronic Diseases.</title>
        <authorList>
            <person name="Tisza M.J."/>
            <person name="Buck C.B."/>
        </authorList>
    </citation>
    <scope>NUCLEOTIDE SEQUENCE</scope>
    <source>
        <strain evidence="1">Ct2ZW1</strain>
    </source>
</reference>
<accession>A0A8S5Q8E4</accession>
<dbReference type="PROSITE" id="PS51257">
    <property type="entry name" value="PROKAR_LIPOPROTEIN"/>
    <property type="match status" value="1"/>
</dbReference>
<evidence type="ECO:0000313" key="1">
    <source>
        <dbReference type="EMBL" id="DAE15670.1"/>
    </source>
</evidence>
<proteinExistence type="predicted"/>
<sequence length="237" mass="26898">MRYLIDTFLIVVILNILIGCGNKTNVDSKHIQDSIAQVEKRNRHVQDSIIYEKSLIAWGKIKFGTSKADVSKNKIMKDCSVGDNEISMGFDVLDDISNTFSLSNLYSFNAYFEEDELTSIVLKSYSVTADHIDDLVLDCNTLANIFQKKMGTPIMRDDNISILDFNEGYEFKFAQYKVGSKNVLIRLGEENSGGEFYYIVTISNDAFPKKKHIPTKEEIKAQKDAEAKQKDVQNNSF</sequence>
<evidence type="ECO:0008006" key="2">
    <source>
        <dbReference type="Google" id="ProtNLM"/>
    </source>
</evidence>